<dbReference type="Pfam" id="PF02879">
    <property type="entry name" value="PGM_PMM_II"/>
    <property type="match status" value="1"/>
</dbReference>
<dbReference type="AlphaFoldDB" id="A0A4Q2KCS5"/>
<evidence type="ECO:0000259" key="5">
    <source>
        <dbReference type="Pfam" id="PF02879"/>
    </source>
</evidence>
<organism evidence="7 8">
    <name type="scientific">Candidatus Borkfalkia ceftriaxoniphila</name>
    <dbReference type="NCBI Taxonomy" id="2508949"/>
    <lineage>
        <taxon>Bacteria</taxon>
        <taxon>Bacillati</taxon>
        <taxon>Bacillota</taxon>
        <taxon>Clostridia</taxon>
        <taxon>Christensenellales</taxon>
        <taxon>Christensenellaceae</taxon>
        <taxon>Candidatus Borkfalkia</taxon>
    </lineage>
</organism>
<dbReference type="InterPro" id="IPR016055">
    <property type="entry name" value="A-D-PHexomutase_a/b/a-I/II/III"/>
</dbReference>
<comment type="caution">
    <text evidence="7">The sequence shown here is derived from an EMBL/GenBank/DDBJ whole genome shotgun (WGS) entry which is preliminary data.</text>
</comment>
<dbReference type="InterPro" id="IPR005841">
    <property type="entry name" value="Alpha-D-phosphohexomutase_SF"/>
</dbReference>
<reference evidence="7 8" key="1">
    <citation type="journal article" date="2019" name="Gut">
        <title>Antibiotics-induced monodominance of a novel gut bacterial order.</title>
        <authorList>
            <person name="Hildebrand F."/>
            <person name="Moitinho-Silva L."/>
            <person name="Blasche S."/>
            <person name="Jahn M.T."/>
            <person name="Gossmann T.I."/>
            <person name="Heuerta-Cepas J."/>
            <person name="Hercog R."/>
            <person name="Luetge M."/>
            <person name="Bahram M."/>
            <person name="Pryszlak A."/>
            <person name="Alves R.J."/>
            <person name="Waszak S.M."/>
            <person name="Zhu A."/>
            <person name="Ye L."/>
            <person name="Costea P.I."/>
            <person name="Aalvink S."/>
            <person name="Belzer C."/>
            <person name="Forslund S.K."/>
            <person name="Sunagawa S."/>
            <person name="Hentschel U."/>
            <person name="Merten C."/>
            <person name="Patil K.R."/>
            <person name="Benes V."/>
            <person name="Bork P."/>
        </authorList>
    </citation>
    <scope>NUCLEOTIDE SEQUENCE [LARGE SCALE GENOMIC DNA]</scope>
    <source>
        <strain evidence="7 8">HDS1380</strain>
    </source>
</reference>
<accession>A0A4Q2KCS5</accession>
<evidence type="ECO:0000259" key="4">
    <source>
        <dbReference type="Pfam" id="PF02878"/>
    </source>
</evidence>
<dbReference type="GO" id="GO:0004615">
    <property type="term" value="F:phosphomannomutase activity"/>
    <property type="evidence" value="ECO:0007669"/>
    <property type="project" value="TreeGrafter"/>
</dbReference>
<dbReference type="GO" id="GO:0005975">
    <property type="term" value="P:carbohydrate metabolic process"/>
    <property type="evidence" value="ECO:0007669"/>
    <property type="project" value="InterPro"/>
</dbReference>
<evidence type="ECO:0000256" key="2">
    <source>
        <dbReference type="ARBA" id="ARBA00010231"/>
    </source>
</evidence>
<dbReference type="PANTHER" id="PTHR42946:SF1">
    <property type="entry name" value="PHOSPHOGLUCOMUTASE (ALPHA-D-GLUCOSE-1,6-BISPHOSPHATE-DEPENDENT)"/>
    <property type="match status" value="1"/>
</dbReference>
<comment type="cofactor">
    <cofactor evidence="1">
        <name>Mg(2+)</name>
        <dbReference type="ChEBI" id="CHEBI:18420"/>
    </cofactor>
</comment>
<dbReference type="InterPro" id="IPR005844">
    <property type="entry name" value="A-D-PHexomutase_a/b/a-I"/>
</dbReference>
<dbReference type="PANTHER" id="PTHR42946">
    <property type="entry name" value="PHOSPHOHEXOSE MUTASE"/>
    <property type="match status" value="1"/>
</dbReference>
<feature type="domain" description="Alpha-D-phosphohexomutase alpha/beta/alpha" evidence="5">
    <location>
        <begin position="163"/>
        <end position="267"/>
    </location>
</feature>
<dbReference type="Proteomes" id="UP000291269">
    <property type="component" value="Unassembled WGS sequence"/>
</dbReference>
<dbReference type="EMBL" id="SDOZ01000002">
    <property type="protein sequence ID" value="RXZ62398.1"/>
    <property type="molecule type" value="Genomic_DNA"/>
</dbReference>
<name>A0A4Q2KCS5_9FIRM</name>
<sequence>MREEDFLKLKSGTDVRGTALGEKTDLTDEAVDAIVRAFLYWIEEKTGNRAKIIAVGHDSRLSAERICKTAVSAAQASGANVLFCGLSSTPSMFMLLQEKEFCADASIMITASHMPSDKNGLKFFLPDGGLESRDVTEILKLAAKGTTLSGAGRVQTLDYMPRYAAALVEKVRAATGKDKPLAGKKIIVDAGNGAGGFYVDKVLVPLGADTEGSRFLEPDGNFPNHIPNPENERAMNAICEQVKKTGADLGIIFDTDVDRAGAVDDTGAEINRNRLIALVSAILLSEQAGGTIVTDSVTSEHLTEFIEKYGGRHHRFKRGYKNVIDEAKRLNDEGVYSPLAIETSGHAALKENYFLDDGAYLVTRILISVAKGENVRDLISGLKTPAEEGEVRLPFSDGADFKTLGETVLQDLKSAAAGEGLSLAEKNYEGVRLLFGKGRGDGWALVRMSLHEPIMPVNFESNVKGGMAVIAKTLYSLLGKYDFLKADPLKKFF</sequence>
<comment type="similarity">
    <text evidence="2">Belongs to the phosphohexose mutase family.</text>
</comment>
<feature type="domain" description="Alpha-D-phosphohexomutase alpha/beta/alpha" evidence="6">
    <location>
        <begin position="272"/>
        <end position="379"/>
    </location>
</feature>
<dbReference type="OrthoDB" id="9806956at2"/>
<dbReference type="SUPFAM" id="SSF53738">
    <property type="entry name" value="Phosphoglucomutase, first 3 domains"/>
    <property type="match status" value="3"/>
</dbReference>
<dbReference type="RefSeq" id="WP_129226103.1">
    <property type="nucleotide sequence ID" value="NZ_SDOZ01000002.1"/>
</dbReference>
<dbReference type="InterPro" id="IPR050060">
    <property type="entry name" value="Phosphoglucosamine_mutase"/>
</dbReference>
<evidence type="ECO:0000256" key="3">
    <source>
        <dbReference type="ARBA" id="ARBA00022553"/>
    </source>
</evidence>
<dbReference type="InterPro" id="IPR005846">
    <property type="entry name" value="A-D-PHexomutase_a/b/a-III"/>
</dbReference>
<proteinExistence type="inferred from homology"/>
<dbReference type="Gene3D" id="3.40.120.10">
    <property type="entry name" value="Alpha-D-Glucose-1,6-Bisphosphate, subunit A, domain 3"/>
    <property type="match status" value="3"/>
</dbReference>
<dbReference type="Pfam" id="PF02878">
    <property type="entry name" value="PGM_PMM_I"/>
    <property type="match status" value="1"/>
</dbReference>
<dbReference type="Pfam" id="PF02880">
    <property type="entry name" value="PGM_PMM_III"/>
    <property type="match status" value="1"/>
</dbReference>
<dbReference type="CDD" id="cd03089">
    <property type="entry name" value="PMM_PGM"/>
    <property type="match status" value="1"/>
</dbReference>
<dbReference type="Gene3D" id="3.30.310.50">
    <property type="entry name" value="Alpha-D-phosphohexomutase, C-terminal domain"/>
    <property type="match status" value="1"/>
</dbReference>
<evidence type="ECO:0000259" key="6">
    <source>
        <dbReference type="Pfam" id="PF02880"/>
    </source>
</evidence>
<dbReference type="FunFam" id="3.40.120.10:FF:000010">
    <property type="entry name" value="phosphomannomutase/phosphoglucomutase isoform X1"/>
    <property type="match status" value="1"/>
</dbReference>
<evidence type="ECO:0000313" key="8">
    <source>
        <dbReference type="Proteomes" id="UP000291269"/>
    </source>
</evidence>
<dbReference type="InterPro" id="IPR005845">
    <property type="entry name" value="A-D-PHexomutase_a/b/a-II"/>
</dbReference>
<keyword evidence="3" id="KW-0597">Phosphoprotein</keyword>
<keyword evidence="8" id="KW-1185">Reference proteome</keyword>
<gene>
    <name evidence="7" type="ORF">ESZ91_08380</name>
</gene>
<evidence type="ECO:0000313" key="7">
    <source>
        <dbReference type="EMBL" id="RXZ62398.1"/>
    </source>
</evidence>
<protein>
    <submittedName>
        <fullName evidence="7">Phosphomannomutase/phosphoglucomutase</fullName>
    </submittedName>
</protein>
<dbReference type="PRINTS" id="PR00509">
    <property type="entry name" value="PGMPMM"/>
</dbReference>
<evidence type="ECO:0000256" key="1">
    <source>
        <dbReference type="ARBA" id="ARBA00001946"/>
    </source>
</evidence>
<feature type="domain" description="Alpha-D-phosphohexomutase alpha/beta/alpha" evidence="4">
    <location>
        <begin position="13"/>
        <end position="140"/>
    </location>
</feature>